<evidence type="ECO:0000313" key="2">
    <source>
        <dbReference type="EMBL" id="KAG5525183.1"/>
    </source>
</evidence>
<name>A0AAV6I9H5_9ERIC</name>
<keyword evidence="3" id="KW-1185">Reference proteome</keyword>
<dbReference type="Proteomes" id="UP000823749">
    <property type="component" value="Chromosome 11"/>
</dbReference>
<feature type="transmembrane region" description="Helical" evidence="1">
    <location>
        <begin position="97"/>
        <end position="121"/>
    </location>
</feature>
<feature type="transmembrane region" description="Helical" evidence="1">
    <location>
        <begin position="30"/>
        <end position="50"/>
    </location>
</feature>
<feature type="transmembrane region" description="Helical" evidence="1">
    <location>
        <begin position="262"/>
        <end position="294"/>
    </location>
</feature>
<feature type="transmembrane region" description="Helical" evidence="1">
    <location>
        <begin position="230"/>
        <end position="250"/>
    </location>
</feature>
<keyword evidence="1" id="KW-0472">Membrane</keyword>
<feature type="transmembrane region" description="Helical" evidence="1">
    <location>
        <begin position="142"/>
        <end position="169"/>
    </location>
</feature>
<protein>
    <submittedName>
        <fullName evidence="2">Uncharacterized protein</fullName>
    </submittedName>
</protein>
<sequence>MDREQEDMQFLGLFGIYLESYKIIFNFRRIFSKITLAFILPLSLIFLTHIEVCELLLNKIIHTEHERDRVQEGTYRYAKLSDVLSSERTVFRCVNIVYFYFFLGFSLLSTSAMVYTVASIYTGRDVTFRKVMSVVPKVWKRFMVTFYCAFLAFFLYNVVAVLTLVLWSFTIESVNKVGPVFLVVIVVLYIVGFLYMNVVWQLASVISVLEDMKGFKAMTKSRNLIKGKMWIAIVIFFKLNLAMVGIWILFESQVVRTGSFGVVGRLGFGFLCLLFLFTVFLFGLVIQTVIYFVCKSYHHENIDKSSLSDHLEVYLGEYVPLKAKDVQLEQFDV</sequence>
<evidence type="ECO:0000313" key="3">
    <source>
        <dbReference type="Proteomes" id="UP000823749"/>
    </source>
</evidence>
<dbReference type="AlphaFoldDB" id="A0AAV6I9H5"/>
<accession>A0AAV6I9H5</accession>
<gene>
    <name evidence="2" type="ORF">RHGRI_031757</name>
</gene>
<keyword evidence="1" id="KW-0812">Transmembrane</keyword>
<dbReference type="PANTHER" id="PTHR33133:SF51">
    <property type="entry name" value="THH1_TOM1_TOM3 DOMAIN-CONTAINING PROTEIN"/>
    <property type="match status" value="1"/>
</dbReference>
<feature type="transmembrane region" description="Helical" evidence="1">
    <location>
        <begin position="181"/>
        <end position="209"/>
    </location>
</feature>
<comment type="caution">
    <text evidence="2">The sequence shown here is derived from an EMBL/GenBank/DDBJ whole genome shotgun (WGS) entry which is preliminary data.</text>
</comment>
<evidence type="ECO:0000256" key="1">
    <source>
        <dbReference type="SAM" id="Phobius"/>
    </source>
</evidence>
<dbReference type="PANTHER" id="PTHR33133">
    <property type="entry name" value="OS08G0107100 PROTEIN-RELATED"/>
    <property type="match status" value="1"/>
</dbReference>
<keyword evidence="1" id="KW-1133">Transmembrane helix</keyword>
<reference evidence="2" key="1">
    <citation type="submission" date="2020-08" db="EMBL/GenBank/DDBJ databases">
        <title>Plant Genome Project.</title>
        <authorList>
            <person name="Zhang R.-G."/>
        </authorList>
    </citation>
    <scope>NUCLEOTIDE SEQUENCE</scope>
    <source>
        <strain evidence="2">WSP0</strain>
        <tissue evidence="2">Leaf</tissue>
    </source>
</reference>
<proteinExistence type="predicted"/>
<dbReference type="EMBL" id="JACTNZ010000011">
    <property type="protein sequence ID" value="KAG5525183.1"/>
    <property type="molecule type" value="Genomic_DNA"/>
</dbReference>
<organism evidence="2 3">
    <name type="scientific">Rhododendron griersonianum</name>
    <dbReference type="NCBI Taxonomy" id="479676"/>
    <lineage>
        <taxon>Eukaryota</taxon>
        <taxon>Viridiplantae</taxon>
        <taxon>Streptophyta</taxon>
        <taxon>Embryophyta</taxon>
        <taxon>Tracheophyta</taxon>
        <taxon>Spermatophyta</taxon>
        <taxon>Magnoliopsida</taxon>
        <taxon>eudicotyledons</taxon>
        <taxon>Gunneridae</taxon>
        <taxon>Pentapetalae</taxon>
        <taxon>asterids</taxon>
        <taxon>Ericales</taxon>
        <taxon>Ericaceae</taxon>
        <taxon>Ericoideae</taxon>
        <taxon>Rhodoreae</taxon>
        <taxon>Rhododendron</taxon>
    </lineage>
</organism>